<organism evidence="10 11">
    <name type="scientific">Alloacidobacterium dinghuense</name>
    <dbReference type="NCBI Taxonomy" id="2763107"/>
    <lineage>
        <taxon>Bacteria</taxon>
        <taxon>Pseudomonadati</taxon>
        <taxon>Acidobacteriota</taxon>
        <taxon>Terriglobia</taxon>
        <taxon>Terriglobales</taxon>
        <taxon>Acidobacteriaceae</taxon>
        <taxon>Alloacidobacterium</taxon>
    </lineage>
</organism>
<comment type="similarity">
    <text evidence="6">Belongs to the ABC-4 integral membrane protein family.</text>
</comment>
<feature type="transmembrane region" description="Helical" evidence="7">
    <location>
        <begin position="772"/>
        <end position="791"/>
    </location>
</feature>
<feature type="transmembrane region" description="Helical" evidence="7">
    <location>
        <begin position="375"/>
        <end position="395"/>
    </location>
</feature>
<keyword evidence="5 7" id="KW-0472">Membrane</keyword>
<dbReference type="InterPro" id="IPR025857">
    <property type="entry name" value="MacB_PCD"/>
</dbReference>
<evidence type="ECO:0000256" key="4">
    <source>
        <dbReference type="ARBA" id="ARBA00022989"/>
    </source>
</evidence>
<keyword evidence="4 7" id="KW-1133">Transmembrane helix</keyword>
<dbReference type="Proteomes" id="UP000515312">
    <property type="component" value="Chromosome"/>
</dbReference>
<evidence type="ECO:0000256" key="6">
    <source>
        <dbReference type="ARBA" id="ARBA00038076"/>
    </source>
</evidence>
<evidence type="ECO:0000259" key="8">
    <source>
        <dbReference type="Pfam" id="PF02687"/>
    </source>
</evidence>
<gene>
    <name evidence="10" type="ORF">H7849_16590</name>
</gene>
<dbReference type="EMBL" id="CP060394">
    <property type="protein sequence ID" value="QNI30732.1"/>
    <property type="molecule type" value="Genomic_DNA"/>
</dbReference>
<evidence type="ECO:0000313" key="10">
    <source>
        <dbReference type="EMBL" id="QNI30732.1"/>
    </source>
</evidence>
<keyword evidence="11" id="KW-1185">Reference proteome</keyword>
<evidence type="ECO:0000313" key="11">
    <source>
        <dbReference type="Proteomes" id="UP000515312"/>
    </source>
</evidence>
<feature type="domain" description="ABC3 transporter permease C-terminal" evidence="8">
    <location>
        <begin position="285"/>
        <end position="405"/>
    </location>
</feature>
<reference evidence="10 11" key="1">
    <citation type="submission" date="2020-08" db="EMBL/GenBank/DDBJ databases">
        <title>Edaphobacter telluris sp. nov. and Acidobacterium dinghuensis sp. nov., two acidobacteria isolated from forest soil.</title>
        <authorList>
            <person name="Fu J."/>
            <person name="Qiu L."/>
        </authorList>
    </citation>
    <scope>NUCLEOTIDE SEQUENCE [LARGE SCALE GENOMIC DNA]</scope>
    <source>
        <strain evidence="10">4Y35</strain>
    </source>
</reference>
<evidence type="ECO:0000259" key="9">
    <source>
        <dbReference type="Pfam" id="PF12704"/>
    </source>
</evidence>
<feature type="transmembrane region" description="Helical" evidence="7">
    <location>
        <begin position="21"/>
        <end position="48"/>
    </location>
</feature>
<keyword evidence="3 7" id="KW-0812">Transmembrane</keyword>
<dbReference type="InterPro" id="IPR003838">
    <property type="entry name" value="ABC3_permease_C"/>
</dbReference>
<evidence type="ECO:0000256" key="1">
    <source>
        <dbReference type="ARBA" id="ARBA00004651"/>
    </source>
</evidence>
<feature type="transmembrane region" description="Helical" evidence="7">
    <location>
        <begin position="686"/>
        <end position="709"/>
    </location>
</feature>
<feature type="domain" description="ABC3 transporter permease C-terminal" evidence="8">
    <location>
        <begin position="688"/>
        <end position="801"/>
    </location>
</feature>
<feature type="domain" description="MacB-like periplasmic core" evidence="9">
    <location>
        <begin position="432"/>
        <end position="651"/>
    </location>
</feature>
<dbReference type="Pfam" id="PF12704">
    <property type="entry name" value="MacB_PCD"/>
    <property type="match status" value="2"/>
</dbReference>
<dbReference type="AlphaFoldDB" id="A0A7G8BDW2"/>
<dbReference type="InterPro" id="IPR050250">
    <property type="entry name" value="Macrolide_Exporter_MacB"/>
</dbReference>
<accession>A0A7G8BDW2</accession>
<evidence type="ECO:0000256" key="5">
    <source>
        <dbReference type="ARBA" id="ARBA00023136"/>
    </source>
</evidence>
<dbReference type="PANTHER" id="PTHR30572:SF4">
    <property type="entry name" value="ABC TRANSPORTER PERMEASE YTRF"/>
    <property type="match status" value="1"/>
</dbReference>
<dbReference type="PANTHER" id="PTHR30572">
    <property type="entry name" value="MEMBRANE COMPONENT OF TRANSPORTER-RELATED"/>
    <property type="match status" value="1"/>
</dbReference>
<evidence type="ECO:0000256" key="7">
    <source>
        <dbReference type="SAM" id="Phobius"/>
    </source>
</evidence>
<feature type="transmembrane region" description="Helical" evidence="7">
    <location>
        <begin position="740"/>
        <end position="766"/>
    </location>
</feature>
<protein>
    <submittedName>
        <fullName evidence="10">ABC transporter permease</fullName>
    </submittedName>
</protein>
<dbReference type="InterPro" id="IPR017800">
    <property type="entry name" value="ADOP"/>
</dbReference>
<keyword evidence="2" id="KW-1003">Cell membrane</keyword>
<dbReference type="KEGG" id="adin:H7849_16590"/>
<dbReference type="NCBIfam" id="TIGR03434">
    <property type="entry name" value="ADOP"/>
    <property type="match status" value="1"/>
</dbReference>
<evidence type="ECO:0000256" key="2">
    <source>
        <dbReference type="ARBA" id="ARBA00022475"/>
    </source>
</evidence>
<evidence type="ECO:0000256" key="3">
    <source>
        <dbReference type="ARBA" id="ARBA00022692"/>
    </source>
</evidence>
<dbReference type="RefSeq" id="WP_186740799.1">
    <property type="nucleotide sequence ID" value="NZ_CP060394.1"/>
</dbReference>
<dbReference type="GO" id="GO:0022857">
    <property type="term" value="F:transmembrane transporter activity"/>
    <property type="evidence" value="ECO:0007669"/>
    <property type="project" value="TreeGrafter"/>
</dbReference>
<name>A0A7G8BDW2_9BACT</name>
<comment type="subcellular location">
    <subcellularLocation>
        <location evidence="1">Cell membrane</location>
        <topology evidence="1">Multi-pass membrane protein</topology>
    </subcellularLocation>
</comment>
<feature type="transmembrane region" description="Helical" evidence="7">
    <location>
        <begin position="279"/>
        <end position="304"/>
    </location>
</feature>
<feature type="transmembrane region" description="Helical" evidence="7">
    <location>
        <begin position="325"/>
        <end position="355"/>
    </location>
</feature>
<feature type="domain" description="MacB-like periplasmic core" evidence="9">
    <location>
        <begin position="22"/>
        <end position="241"/>
    </location>
</feature>
<sequence>MISWLQDLRYAIRQLRKSPGFSLTAIVTLALAIGANAVVFSVINGIILRPLNVPQAQNLYLIERASDKDTSQSYPDYIDFRERNRSFDDLAAFAIFEVALDTGRNPSLVWGEEASGNYFDALSIRPYLGRFFHASDEHGANSAPYIVLSYAFWHSRFHDDRGVVGRIVELNKHPFTILGVAPPEFRGTIVFAFPNFYVPIVNHEQLAAEAALNDRENRWIFMVIGHLKAGVTRAQATSDLNSIGSFLEKTYPKDERDTKFSLARPGLLGDQFGRPAQEFLAGLLLLSGLILLAACANLGSLFAARAADRGREVALRLALGSSRRRILRGLFTEAVLISLAGGAVGMWTAVLLLRWLSQWQPFGNFPIYIPVNPDATVYGLALLLSFISGFLFGVVPVNQVLRTNPYEVVKSGSSARVGRRMTVRDILLAVQIAICAVLVTSSLVAVRGLAHALHGNYGFEPRNAVLVGADLSMAGYSGNRVAPMQKRLIDAIAAIPGVEFAGLTDTLLLNGSNSSNVFTDKTIDMRASNAAASACIYHVSPEYLQAEGTTFLYGRALTWHDDKNSPRVAVVNREFARRLFGSAENAVGSYYKMPDGSRIQVIGIAEDGKYGSITEDPQAAMFLPILQYPSNSAWIVVRSRRDPQQLGTAIRSTLGQLDPGLPVQIEARYDEIGGALFPSQMAAVSLGVLGVMGAVLSITGIFGMAAYSVSKRLRELGIRVALGAPRKEVLKAALERAFKLLAFGSAAGLFLGILASKVLAVIVYEASPRDPLVMAGVVLAMSLVGLLATWIPARRALSIDPAILLREE</sequence>
<feature type="transmembrane region" description="Helical" evidence="7">
    <location>
        <begin position="426"/>
        <end position="446"/>
    </location>
</feature>
<dbReference type="GO" id="GO:0005886">
    <property type="term" value="C:plasma membrane"/>
    <property type="evidence" value="ECO:0007669"/>
    <property type="project" value="UniProtKB-SubCell"/>
</dbReference>
<proteinExistence type="inferred from homology"/>
<dbReference type="Pfam" id="PF02687">
    <property type="entry name" value="FtsX"/>
    <property type="match status" value="2"/>
</dbReference>